<keyword evidence="10" id="KW-1185">Reference proteome</keyword>
<evidence type="ECO:0000256" key="5">
    <source>
        <dbReference type="ARBA" id="ARBA00023180"/>
    </source>
</evidence>
<keyword evidence="2" id="KW-0645">Protease</keyword>
<dbReference type="InterPro" id="IPR034161">
    <property type="entry name" value="Pepsin-like_plant"/>
</dbReference>
<reference evidence="9" key="1">
    <citation type="journal article" date="2023" name="Plant J.">
        <title>The genome of the king protea, Protea cynaroides.</title>
        <authorList>
            <person name="Chang J."/>
            <person name="Duong T.A."/>
            <person name="Schoeman C."/>
            <person name="Ma X."/>
            <person name="Roodt D."/>
            <person name="Barker N."/>
            <person name="Li Z."/>
            <person name="Van de Peer Y."/>
            <person name="Mizrachi E."/>
        </authorList>
    </citation>
    <scope>NUCLEOTIDE SEQUENCE</scope>
    <source>
        <tissue evidence="9">Young leaves</tissue>
    </source>
</reference>
<dbReference type="PANTHER" id="PTHR47967:SF36">
    <property type="entry name" value="PEPTIDASE A1 DOMAIN-CONTAINING PROTEIN"/>
    <property type="match status" value="1"/>
</dbReference>
<dbReference type="InterPro" id="IPR021109">
    <property type="entry name" value="Peptidase_aspartic_dom_sf"/>
</dbReference>
<keyword evidence="4" id="KW-0378">Hydrolase</keyword>
<feature type="active site" evidence="6">
    <location>
        <position position="280"/>
    </location>
</feature>
<accession>A0A9Q0KZY7</accession>
<dbReference type="Pfam" id="PF14541">
    <property type="entry name" value="TAXi_C"/>
    <property type="match status" value="1"/>
</dbReference>
<dbReference type="GO" id="GO:0005576">
    <property type="term" value="C:extracellular region"/>
    <property type="evidence" value="ECO:0007669"/>
    <property type="project" value="TreeGrafter"/>
</dbReference>
<evidence type="ECO:0000256" key="2">
    <source>
        <dbReference type="ARBA" id="ARBA00022670"/>
    </source>
</evidence>
<dbReference type="PRINTS" id="PR00792">
    <property type="entry name" value="PEPSIN"/>
</dbReference>
<comment type="caution">
    <text evidence="9">The sequence shown here is derived from an EMBL/GenBank/DDBJ whole genome shotgun (WGS) entry which is preliminary data.</text>
</comment>
<evidence type="ECO:0000313" key="10">
    <source>
        <dbReference type="Proteomes" id="UP001141806"/>
    </source>
</evidence>
<dbReference type="Gene3D" id="2.40.70.10">
    <property type="entry name" value="Acid Proteases"/>
    <property type="match status" value="2"/>
</dbReference>
<name>A0A9Q0KZY7_9MAGN</name>
<keyword evidence="3" id="KW-0064">Aspartyl protease</keyword>
<dbReference type="PANTHER" id="PTHR47967">
    <property type="entry name" value="OS07G0603500 PROTEIN-RELATED"/>
    <property type="match status" value="1"/>
</dbReference>
<dbReference type="EMBL" id="JAMYWD010000002">
    <property type="protein sequence ID" value="KAJ4979988.1"/>
    <property type="molecule type" value="Genomic_DNA"/>
</dbReference>
<evidence type="ECO:0000256" key="1">
    <source>
        <dbReference type="ARBA" id="ARBA00007447"/>
    </source>
</evidence>
<dbReference type="InterPro" id="IPR032799">
    <property type="entry name" value="TAXi_C"/>
</dbReference>
<dbReference type="FunFam" id="2.40.70.10:FF:000034">
    <property type="entry name" value="Aspartyl protease family protein"/>
    <property type="match status" value="1"/>
</dbReference>
<dbReference type="FunFam" id="2.40.70.10:FF:000120">
    <property type="entry name" value="Aspartic proteinase nepenthesin-2"/>
    <property type="match status" value="1"/>
</dbReference>
<dbReference type="SUPFAM" id="SSF50630">
    <property type="entry name" value="Acid proteases"/>
    <property type="match status" value="1"/>
</dbReference>
<evidence type="ECO:0000313" key="9">
    <source>
        <dbReference type="EMBL" id="KAJ4979988.1"/>
    </source>
</evidence>
<dbReference type="InterPro" id="IPR033121">
    <property type="entry name" value="PEPTIDASE_A1"/>
</dbReference>
<protein>
    <recommendedName>
        <fullName evidence="8">Peptidase A1 domain-containing protein</fullName>
    </recommendedName>
</protein>
<dbReference type="PROSITE" id="PS51767">
    <property type="entry name" value="PEPTIDASE_A1"/>
    <property type="match status" value="1"/>
</dbReference>
<feature type="domain" description="Peptidase A1" evidence="8">
    <location>
        <begin position="33"/>
        <end position="407"/>
    </location>
</feature>
<evidence type="ECO:0000256" key="4">
    <source>
        <dbReference type="ARBA" id="ARBA00022801"/>
    </source>
</evidence>
<evidence type="ECO:0000256" key="3">
    <source>
        <dbReference type="ARBA" id="ARBA00022750"/>
    </source>
</evidence>
<comment type="similarity">
    <text evidence="1">Belongs to the peptidase A1 family.</text>
</comment>
<dbReference type="InterPro" id="IPR001461">
    <property type="entry name" value="Aspartic_peptidase_A1"/>
</dbReference>
<evidence type="ECO:0000259" key="8">
    <source>
        <dbReference type="PROSITE" id="PS51767"/>
    </source>
</evidence>
<sequence>MASASLTRARHLKNPQGSVLSKTPLSPHSYGAYSISLSFGTPPQNVPFIMDTGSDLVWFPCTHRYTCRNCSFQNQNPSNIPTFLPKSSSSAKIIGCENTKCGWFHSSDVQSRCSDCEPNLKNCSQICPPYIITYGSGSTGGILLSETLDFPKKKVLDFVVGCSLFSKRQPSGIAGFGRGPSSLPSQLRLKKFSYCLLSHRLDDTSESSSLVLDGNSVSSDNKTVGVSYTPLVKNPATGRSAFSVYYYIGLRKITVGGKAVKIPYNYLSLGADGNGGTIIDSGSTFTFMDKPVFDLVAREFETQVKTYKRALNMEALAGLRPCYDISAEKDVSLPELVFHFKGGAKMALPLANYYSFFGNTGVVCMTLVTEGPVGPEISGGPSIILGNYQQQNFYVEYDLENQRLGFRQQNCGK</sequence>
<dbReference type="InterPro" id="IPR032861">
    <property type="entry name" value="TAXi_N"/>
</dbReference>
<evidence type="ECO:0000256" key="7">
    <source>
        <dbReference type="SAM" id="MobiDB-lite"/>
    </source>
</evidence>
<feature type="active site" evidence="6">
    <location>
        <position position="51"/>
    </location>
</feature>
<dbReference type="GO" id="GO:0004190">
    <property type="term" value="F:aspartic-type endopeptidase activity"/>
    <property type="evidence" value="ECO:0007669"/>
    <property type="project" value="UniProtKB-KW"/>
</dbReference>
<proteinExistence type="inferred from homology"/>
<dbReference type="GO" id="GO:0006508">
    <property type="term" value="P:proteolysis"/>
    <property type="evidence" value="ECO:0007669"/>
    <property type="project" value="UniProtKB-KW"/>
</dbReference>
<dbReference type="CDD" id="cd05476">
    <property type="entry name" value="pepsin_A_like_plant"/>
    <property type="match status" value="1"/>
</dbReference>
<gene>
    <name evidence="9" type="ORF">NE237_010768</name>
</gene>
<organism evidence="9 10">
    <name type="scientific">Protea cynaroides</name>
    <dbReference type="NCBI Taxonomy" id="273540"/>
    <lineage>
        <taxon>Eukaryota</taxon>
        <taxon>Viridiplantae</taxon>
        <taxon>Streptophyta</taxon>
        <taxon>Embryophyta</taxon>
        <taxon>Tracheophyta</taxon>
        <taxon>Spermatophyta</taxon>
        <taxon>Magnoliopsida</taxon>
        <taxon>Proteales</taxon>
        <taxon>Proteaceae</taxon>
        <taxon>Protea</taxon>
    </lineage>
</organism>
<evidence type="ECO:0000256" key="6">
    <source>
        <dbReference type="PIRSR" id="PIRSR601461-1"/>
    </source>
</evidence>
<dbReference type="InterPro" id="IPR051708">
    <property type="entry name" value="Plant_Aspart_Prot_A1"/>
</dbReference>
<dbReference type="Pfam" id="PF14543">
    <property type="entry name" value="TAXi_N"/>
    <property type="match status" value="1"/>
</dbReference>
<dbReference type="OrthoDB" id="2747330at2759"/>
<feature type="region of interest" description="Disordered" evidence="7">
    <location>
        <begin position="1"/>
        <end position="23"/>
    </location>
</feature>
<dbReference type="AlphaFoldDB" id="A0A9Q0KZY7"/>
<keyword evidence="5" id="KW-0325">Glycoprotein</keyword>
<dbReference type="Proteomes" id="UP001141806">
    <property type="component" value="Unassembled WGS sequence"/>
</dbReference>